<dbReference type="AlphaFoldDB" id="Q231C4"/>
<accession>Q231C4</accession>
<keyword evidence="3" id="KW-1185">Reference proteome</keyword>
<organism evidence="2 3">
    <name type="scientific">Tetrahymena thermophila (strain SB210)</name>
    <dbReference type="NCBI Taxonomy" id="312017"/>
    <lineage>
        <taxon>Eukaryota</taxon>
        <taxon>Sar</taxon>
        <taxon>Alveolata</taxon>
        <taxon>Ciliophora</taxon>
        <taxon>Intramacronucleata</taxon>
        <taxon>Oligohymenophorea</taxon>
        <taxon>Hymenostomatida</taxon>
        <taxon>Tetrahymenina</taxon>
        <taxon>Tetrahymenidae</taxon>
        <taxon>Tetrahymena</taxon>
    </lineage>
</organism>
<dbReference type="EMBL" id="GG662532">
    <property type="protein sequence ID" value="EAR91115.1"/>
    <property type="molecule type" value="Genomic_DNA"/>
</dbReference>
<dbReference type="GeneID" id="7841947"/>
<dbReference type="OrthoDB" id="286275at2759"/>
<reference evidence="3" key="1">
    <citation type="journal article" date="2006" name="PLoS Biol.">
        <title>Macronuclear genome sequence of the ciliate Tetrahymena thermophila, a model eukaryote.</title>
        <authorList>
            <person name="Eisen J.A."/>
            <person name="Coyne R.S."/>
            <person name="Wu M."/>
            <person name="Wu D."/>
            <person name="Thiagarajan M."/>
            <person name="Wortman J.R."/>
            <person name="Badger J.H."/>
            <person name="Ren Q."/>
            <person name="Amedeo P."/>
            <person name="Jones K.M."/>
            <person name="Tallon L.J."/>
            <person name="Delcher A.L."/>
            <person name="Salzberg S.L."/>
            <person name="Silva J.C."/>
            <person name="Haas B.J."/>
            <person name="Majoros W.H."/>
            <person name="Farzad M."/>
            <person name="Carlton J.M."/>
            <person name="Smith R.K. Jr."/>
            <person name="Garg J."/>
            <person name="Pearlman R.E."/>
            <person name="Karrer K.M."/>
            <person name="Sun L."/>
            <person name="Manning G."/>
            <person name="Elde N.C."/>
            <person name="Turkewitz A.P."/>
            <person name="Asai D.J."/>
            <person name="Wilkes D.E."/>
            <person name="Wang Y."/>
            <person name="Cai H."/>
            <person name="Collins K."/>
            <person name="Stewart B.A."/>
            <person name="Lee S.R."/>
            <person name="Wilamowska K."/>
            <person name="Weinberg Z."/>
            <person name="Ruzzo W.L."/>
            <person name="Wloga D."/>
            <person name="Gaertig J."/>
            <person name="Frankel J."/>
            <person name="Tsao C.-C."/>
            <person name="Gorovsky M.A."/>
            <person name="Keeling P.J."/>
            <person name="Waller R.F."/>
            <person name="Patron N.J."/>
            <person name="Cherry J.M."/>
            <person name="Stover N.A."/>
            <person name="Krieger C.J."/>
            <person name="del Toro C."/>
            <person name="Ryder H.F."/>
            <person name="Williamson S.C."/>
            <person name="Barbeau R.A."/>
            <person name="Hamilton E.P."/>
            <person name="Orias E."/>
        </authorList>
    </citation>
    <scope>NUCLEOTIDE SEQUENCE [LARGE SCALE GENOMIC DNA]</scope>
    <source>
        <strain evidence="3">SB210</strain>
    </source>
</reference>
<dbReference type="KEGG" id="tet:TTHERM_00431350"/>
<evidence type="ECO:0000313" key="2">
    <source>
        <dbReference type="EMBL" id="EAR91115.1"/>
    </source>
</evidence>
<evidence type="ECO:0000313" key="3">
    <source>
        <dbReference type="Proteomes" id="UP000009168"/>
    </source>
</evidence>
<sequence length="180" mass="21306">MDLSQPDFGVAKEYDAKIFDLQKDIEELERQFGFKKDQAQKNLEIEGKNQKKATISEGLSKKQEFKGNYLDDEDEQPQMIRPAPIPMNATKYLNQQVKQNRYSNLVSIKPDQPKLAKKNPEISEKWQEIFSQKPDLMKFYKKDEFDPVDFNKRDFQTNIHLQKENEVFNDYMNTFALNNL</sequence>
<gene>
    <name evidence="2" type="ORF">TTHERM_00431350</name>
</gene>
<dbReference type="OMA" id="NDYMNTF"/>
<dbReference type="InParanoid" id="Q231C4"/>
<protein>
    <submittedName>
        <fullName evidence="2">Uncharacterized protein</fullName>
    </submittedName>
</protein>
<proteinExistence type="predicted"/>
<name>Q231C4_TETTS</name>
<evidence type="ECO:0000256" key="1">
    <source>
        <dbReference type="SAM" id="Coils"/>
    </source>
</evidence>
<feature type="coiled-coil region" evidence="1">
    <location>
        <begin position="11"/>
        <end position="38"/>
    </location>
</feature>
<dbReference type="HOGENOM" id="CLU_1499224_0_0_1"/>
<dbReference type="RefSeq" id="XP_001011360.1">
    <property type="nucleotide sequence ID" value="XM_001011360.3"/>
</dbReference>
<dbReference type="Proteomes" id="UP000009168">
    <property type="component" value="Unassembled WGS sequence"/>
</dbReference>
<keyword evidence="1" id="KW-0175">Coiled coil</keyword>